<feature type="transmembrane region" description="Helical" evidence="1">
    <location>
        <begin position="58"/>
        <end position="76"/>
    </location>
</feature>
<dbReference type="AlphaFoldDB" id="A0A7W6BHC5"/>
<evidence type="ECO:0000256" key="1">
    <source>
        <dbReference type="SAM" id="Phobius"/>
    </source>
</evidence>
<sequence>MNGVHLIAFALLVLLLLPVAVAAWEDKRPPDALYLAIALSGAGFAAVTEGVPGMLKALATGLACLLLVAAAITAIRERWQVRLLLGTHIKLLGAGAAWLGVSGASLMLLLAATLFLLSVAILRARKMPTVRPNFSHIAVLAILFVQMEKSLMTIMK</sequence>
<dbReference type="RefSeq" id="WP_188072522.1">
    <property type="nucleotide sequence ID" value="NZ_BSPS01000125.1"/>
</dbReference>
<dbReference type="Proteomes" id="UP000571950">
    <property type="component" value="Unassembled WGS sequence"/>
</dbReference>
<keyword evidence="1" id="KW-0472">Membrane</keyword>
<feature type="transmembrane region" description="Helical" evidence="1">
    <location>
        <begin position="96"/>
        <end position="122"/>
    </location>
</feature>
<keyword evidence="1" id="KW-1133">Transmembrane helix</keyword>
<proteinExistence type="predicted"/>
<feature type="transmembrane region" description="Helical" evidence="1">
    <location>
        <begin position="32"/>
        <end position="51"/>
    </location>
</feature>
<organism evidence="2 3">
    <name type="scientific">Sphingobium jiangsuense</name>
    <dbReference type="NCBI Taxonomy" id="870476"/>
    <lineage>
        <taxon>Bacteria</taxon>
        <taxon>Pseudomonadati</taxon>
        <taxon>Pseudomonadota</taxon>
        <taxon>Alphaproteobacteria</taxon>
        <taxon>Sphingomonadales</taxon>
        <taxon>Sphingomonadaceae</taxon>
        <taxon>Sphingobium</taxon>
    </lineage>
</organism>
<accession>A0A7W6BHC5</accession>
<gene>
    <name evidence="2" type="ORF">GGR43_002743</name>
</gene>
<protein>
    <recommendedName>
        <fullName evidence="4">Prepilin type IV endopeptidase peptidase domain-containing protein</fullName>
    </recommendedName>
</protein>
<keyword evidence="1" id="KW-0812">Transmembrane</keyword>
<evidence type="ECO:0000313" key="3">
    <source>
        <dbReference type="Proteomes" id="UP000571950"/>
    </source>
</evidence>
<reference evidence="2 3" key="1">
    <citation type="submission" date="2020-08" db="EMBL/GenBank/DDBJ databases">
        <title>Genomic Encyclopedia of Type Strains, Phase IV (KMG-IV): sequencing the most valuable type-strain genomes for metagenomic binning, comparative biology and taxonomic classification.</title>
        <authorList>
            <person name="Goeker M."/>
        </authorList>
    </citation>
    <scope>NUCLEOTIDE SEQUENCE [LARGE SCALE GENOMIC DNA]</scope>
    <source>
        <strain evidence="2 3">DSM 26189</strain>
    </source>
</reference>
<comment type="caution">
    <text evidence="2">The sequence shown here is derived from an EMBL/GenBank/DDBJ whole genome shotgun (WGS) entry which is preliminary data.</text>
</comment>
<evidence type="ECO:0000313" key="2">
    <source>
        <dbReference type="EMBL" id="MBB3927020.1"/>
    </source>
</evidence>
<name>A0A7W6BHC5_9SPHN</name>
<dbReference type="EMBL" id="JACIDT010000009">
    <property type="protein sequence ID" value="MBB3927020.1"/>
    <property type="molecule type" value="Genomic_DNA"/>
</dbReference>
<keyword evidence="3" id="KW-1185">Reference proteome</keyword>
<evidence type="ECO:0008006" key="4">
    <source>
        <dbReference type="Google" id="ProtNLM"/>
    </source>
</evidence>